<dbReference type="Gene3D" id="3.40.50.1110">
    <property type="entry name" value="SGNH hydrolase"/>
    <property type="match status" value="1"/>
</dbReference>
<proteinExistence type="inferred from homology"/>
<evidence type="ECO:0000256" key="1">
    <source>
        <dbReference type="ARBA" id="ARBA00008668"/>
    </source>
</evidence>
<evidence type="ECO:0008006" key="4">
    <source>
        <dbReference type="Google" id="ProtNLM"/>
    </source>
</evidence>
<gene>
    <name evidence="2" type="ORF">ERUC_LOCUS19265</name>
</gene>
<dbReference type="PANTHER" id="PTHR22835:SF520">
    <property type="entry name" value="SINAPINE ESTERASE"/>
    <property type="match status" value="1"/>
</dbReference>
<protein>
    <recommendedName>
        <fullName evidence="4">GDSL esterase/lipase</fullName>
    </recommendedName>
</protein>
<evidence type="ECO:0000313" key="2">
    <source>
        <dbReference type="EMBL" id="CAH8353510.1"/>
    </source>
</evidence>
<organism evidence="2 3">
    <name type="scientific">Eruca vesicaria subsp. sativa</name>
    <name type="common">Garden rocket</name>
    <name type="synonym">Eruca sativa</name>
    <dbReference type="NCBI Taxonomy" id="29727"/>
    <lineage>
        <taxon>Eukaryota</taxon>
        <taxon>Viridiplantae</taxon>
        <taxon>Streptophyta</taxon>
        <taxon>Embryophyta</taxon>
        <taxon>Tracheophyta</taxon>
        <taxon>Spermatophyta</taxon>
        <taxon>Magnoliopsida</taxon>
        <taxon>eudicotyledons</taxon>
        <taxon>Gunneridae</taxon>
        <taxon>Pentapetalae</taxon>
        <taxon>rosids</taxon>
        <taxon>malvids</taxon>
        <taxon>Brassicales</taxon>
        <taxon>Brassicaceae</taxon>
        <taxon>Brassiceae</taxon>
        <taxon>Eruca</taxon>
    </lineage>
</organism>
<evidence type="ECO:0000313" key="3">
    <source>
        <dbReference type="Proteomes" id="UP001642260"/>
    </source>
</evidence>
<name>A0ABC8K5A3_ERUVS</name>
<reference evidence="2 3" key="1">
    <citation type="submission" date="2022-03" db="EMBL/GenBank/DDBJ databases">
        <authorList>
            <person name="Macdonald S."/>
            <person name="Ahmed S."/>
            <person name="Newling K."/>
        </authorList>
    </citation>
    <scope>NUCLEOTIDE SEQUENCE [LARGE SCALE GENOMIC DNA]</scope>
</reference>
<dbReference type="InterPro" id="IPR036514">
    <property type="entry name" value="SGNH_hydro_sf"/>
</dbReference>
<dbReference type="EMBL" id="CAKOAT010182932">
    <property type="protein sequence ID" value="CAH8353510.1"/>
    <property type="molecule type" value="Genomic_DNA"/>
</dbReference>
<keyword evidence="3" id="KW-1185">Reference proteome</keyword>
<dbReference type="PANTHER" id="PTHR22835">
    <property type="entry name" value="ZINC FINGER FYVE DOMAIN CONTAINING PROTEIN"/>
    <property type="match status" value="1"/>
</dbReference>
<accession>A0ABC8K5A3</accession>
<comment type="caution">
    <text evidence="2">The sequence shown here is derived from an EMBL/GenBank/DDBJ whole genome shotgun (WGS) entry which is preliminary data.</text>
</comment>
<sequence>MGGRTFLVPGEFPMGCSVTYLTLYQTSNQEEYDPSGCLKWLNKFAKYHSDQLQAELNMLRELYPHLNTYTQTTTTLCYAFFKNRGRFIEKPLHACCGSGGPYNFTSGRQCGFKGVESCSDPSKYVCWDGVHMIEAAYRLMAVRN</sequence>
<dbReference type="AlphaFoldDB" id="A0ABC8K5A3"/>
<comment type="similarity">
    <text evidence="1">Belongs to the 'GDSL' lipolytic enzyme family.</text>
</comment>
<dbReference type="Proteomes" id="UP001642260">
    <property type="component" value="Unassembled WGS sequence"/>
</dbReference>